<feature type="domain" description="MOSC" evidence="1">
    <location>
        <begin position="24"/>
        <end position="183"/>
    </location>
</feature>
<keyword evidence="3" id="KW-1185">Reference proteome</keyword>
<dbReference type="PANTHER" id="PTHR36930:SF1">
    <property type="entry name" value="MOSC DOMAIN-CONTAINING PROTEIN"/>
    <property type="match status" value="1"/>
</dbReference>
<protein>
    <submittedName>
        <fullName evidence="2">MOSC domain-containing protein</fullName>
    </submittedName>
</protein>
<reference evidence="2 3" key="1">
    <citation type="submission" date="2024-08" db="EMBL/GenBank/DDBJ databases">
        <title>Tateyamaria sp. nov., isolated from marine algae.</title>
        <authorList>
            <person name="Choi B.J."/>
            <person name="Kim J.M."/>
            <person name="Lee J.K."/>
            <person name="Choi D.G."/>
            <person name="Bayburt H."/>
            <person name="Baek J.H."/>
            <person name="Han D.M."/>
            <person name="Jeon C.O."/>
        </authorList>
    </citation>
    <scope>NUCLEOTIDE SEQUENCE [LARGE SCALE GENOMIC DNA]</scope>
    <source>
        <strain evidence="2 3">KMU-156</strain>
    </source>
</reference>
<proteinExistence type="predicted"/>
<organism evidence="2 3">
    <name type="scientific">Tateyamaria armeniaca</name>
    <dbReference type="NCBI Taxonomy" id="2518930"/>
    <lineage>
        <taxon>Bacteria</taxon>
        <taxon>Pseudomonadati</taxon>
        <taxon>Pseudomonadota</taxon>
        <taxon>Alphaproteobacteria</taxon>
        <taxon>Rhodobacterales</taxon>
        <taxon>Roseobacteraceae</taxon>
        <taxon>Tateyamaria</taxon>
    </lineage>
</organism>
<gene>
    <name evidence="2" type="ORF">ACERZ8_11535</name>
</gene>
<dbReference type="PROSITE" id="PS51340">
    <property type="entry name" value="MOSC"/>
    <property type="match status" value="1"/>
</dbReference>
<dbReference type="Pfam" id="PF03473">
    <property type="entry name" value="MOSC"/>
    <property type="match status" value="1"/>
</dbReference>
<dbReference type="InterPro" id="IPR011037">
    <property type="entry name" value="Pyrv_Knase-like_insert_dom_sf"/>
</dbReference>
<accession>A0ABW8UWR6</accession>
<evidence type="ECO:0000313" key="3">
    <source>
        <dbReference type="Proteomes" id="UP001627408"/>
    </source>
</evidence>
<dbReference type="Gene3D" id="2.40.33.20">
    <property type="entry name" value="PK beta-barrel domain-like"/>
    <property type="match status" value="1"/>
</dbReference>
<dbReference type="InterPro" id="IPR005302">
    <property type="entry name" value="MoCF_Sase_C"/>
</dbReference>
<name>A0ABW8UWR6_9RHOB</name>
<dbReference type="RefSeq" id="WP_407592330.1">
    <property type="nucleotide sequence ID" value="NZ_JBHDIY010000002.1"/>
</dbReference>
<evidence type="ECO:0000313" key="2">
    <source>
        <dbReference type="EMBL" id="MFL4470479.1"/>
    </source>
</evidence>
<dbReference type="InterPro" id="IPR052716">
    <property type="entry name" value="MOSC_domain"/>
</dbReference>
<sequence>MPALKPTSYSARITWLGRVTEKGGTLRSSPLETVDATLDGFPGETHGGATRPACSRVSTQYERGTEIRNVRQLSIISAEELADIAAAMEMDHIDPAWIGASMVIEGIPDFSHVPPSSRLMAPSGAGITIDMENRPCIYPGREIEKEAEGFGKRFKPAAKGRRGVTAWMEFGGRLAIGDTLVLHVPDQPVWEHLSDARAT</sequence>
<dbReference type="SUPFAM" id="SSF50800">
    <property type="entry name" value="PK beta-barrel domain-like"/>
    <property type="match status" value="1"/>
</dbReference>
<dbReference type="PANTHER" id="PTHR36930">
    <property type="entry name" value="METAL-SULFUR CLUSTER BIOSYNTHESIS PROTEINS YUAD-RELATED"/>
    <property type="match status" value="1"/>
</dbReference>
<comment type="caution">
    <text evidence="2">The sequence shown here is derived from an EMBL/GenBank/DDBJ whole genome shotgun (WGS) entry which is preliminary data.</text>
</comment>
<dbReference type="EMBL" id="JBHDIY010000002">
    <property type="protein sequence ID" value="MFL4470479.1"/>
    <property type="molecule type" value="Genomic_DNA"/>
</dbReference>
<dbReference type="Proteomes" id="UP001627408">
    <property type="component" value="Unassembled WGS sequence"/>
</dbReference>
<evidence type="ECO:0000259" key="1">
    <source>
        <dbReference type="PROSITE" id="PS51340"/>
    </source>
</evidence>